<evidence type="ECO:0000313" key="12">
    <source>
        <dbReference type="Proteomes" id="UP001457282"/>
    </source>
</evidence>
<keyword evidence="12" id="KW-1185">Reference proteome</keyword>
<keyword evidence="7" id="KW-0456">Lyase</keyword>
<reference evidence="11 12" key="1">
    <citation type="journal article" date="2023" name="G3 (Bethesda)">
        <title>A chromosome-length genome assembly and annotation of blackberry (Rubus argutus, cv. 'Hillquist').</title>
        <authorList>
            <person name="Bruna T."/>
            <person name="Aryal R."/>
            <person name="Dudchenko O."/>
            <person name="Sargent D.J."/>
            <person name="Mead D."/>
            <person name="Buti M."/>
            <person name="Cavallini A."/>
            <person name="Hytonen T."/>
            <person name="Andres J."/>
            <person name="Pham M."/>
            <person name="Weisz D."/>
            <person name="Mascagni F."/>
            <person name="Usai G."/>
            <person name="Natali L."/>
            <person name="Bassil N."/>
            <person name="Fernandez G.E."/>
            <person name="Lomsadze A."/>
            <person name="Armour M."/>
            <person name="Olukolu B."/>
            <person name="Poorten T."/>
            <person name="Britton C."/>
            <person name="Davik J."/>
            <person name="Ashrafi H."/>
            <person name="Aiden E.L."/>
            <person name="Borodovsky M."/>
            <person name="Worthington M."/>
        </authorList>
    </citation>
    <scope>NUCLEOTIDE SEQUENCE [LARGE SCALE GENOMIC DNA]</scope>
    <source>
        <strain evidence="11">PI 553951</strain>
    </source>
</reference>
<dbReference type="Pfam" id="PF00291">
    <property type="entry name" value="PALP"/>
    <property type="match status" value="1"/>
</dbReference>
<evidence type="ECO:0000256" key="6">
    <source>
        <dbReference type="ARBA" id="ARBA00023128"/>
    </source>
</evidence>
<gene>
    <name evidence="11" type="ORF">M0R45_021660</name>
</gene>
<dbReference type="InterPro" id="IPR001926">
    <property type="entry name" value="TrpB-like_PALP"/>
</dbReference>
<comment type="similarity">
    <text evidence="3">Belongs to the ACC deaminase/D-cysteine desulfhydrase family.</text>
</comment>
<protein>
    <recommendedName>
        <fullName evidence="9">D-cysteine desulfhydrase</fullName>
        <ecNumber evidence="9">4.4.1.15</ecNumber>
    </recommendedName>
</protein>
<organism evidence="11 12">
    <name type="scientific">Rubus argutus</name>
    <name type="common">Southern blackberry</name>
    <dbReference type="NCBI Taxonomy" id="59490"/>
    <lineage>
        <taxon>Eukaryota</taxon>
        <taxon>Viridiplantae</taxon>
        <taxon>Streptophyta</taxon>
        <taxon>Embryophyta</taxon>
        <taxon>Tracheophyta</taxon>
        <taxon>Spermatophyta</taxon>
        <taxon>Magnoliopsida</taxon>
        <taxon>eudicotyledons</taxon>
        <taxon>Gunneridae</taxon>
        <taxon>Pentapetalae</taxon>
        <taxon>rosids</taxon>
        <taxon>fabids</taxon>
        <taxon>Rosales</taxon>
        <taxon>Rosaceae</taxon>
        <taxon>Rosoideae</taxon>
        <taxon>Rosoideae incertae sedis</taxon>
        <taxon>Rubus</taxon>
    </lineage>
</organism>
<evidence type="ECO:0000256" key="4">
    <source>
        <dbReference type="ARBA" id="ARBA00022898"/>
    </source>
</evidence>
<evidence type="ECO:0000256" key="7">
    <source>
        <dbReference type="ARBA" id="ARBA00023239"/>
    </source>
</evidence>
<keyword evidence="6" id="KW-0496">Mitochondrion</keyword>
<evidence type="ECO:0000256" key="9">
    <source>
        <dbReference type="ARBA" id="ARBA00066823"/>
    </source>
</evidence>
<dbReference type="InterPro" id="IPR036052">
    <property type="entry name" value="TrpB-like_PALP_sf"/>
</dbReference>
<comment type="catalytic activity">
    <reaction evidence="8">
        <text>D-cysteine + H2O = hydrogen sulfide + pyruvate + NH4(+) + H(+)</text>
        <dbReference type="Rhea" id="RHEA:11268"/>
        <dbReference type="ChEBI" id="CHEBI:15361"/>
        <dbReference type="ChEBI" id="CHEBI:15377"/>
        <dbReference type="ChEBI" id="CHEBI:15378"/>
        <dbReference type="ChEBI" id="CHEBI:28938"/>
        <dbReference type="ChEBI" id="CHEBI:29919"/>
        <dbReference type="ChEBI" id="CHEBI:35236"/>
        <dbReference type="EC" id="4.4.1.15"/>
    </reaction>
</comment>
<comment type="cofactor">
    <cofactor evidence="1">
        <name>pyridoxal 5'-phosphate</name>
        <dbReference type="ChEBI" id="CHEBI:597326"/>
    </cofactor>
</comment>
<dbReference type="Proteomes" id="UP001457282">
    <property type="component" value="Unassembled WGS sequence"/>
</dbReference>
<evidence type="ECO:0000256" key="5">
    <source>
        <dbReference type="ARBA" id="ARBA00022946"/>
    </source>
</evidence>
<evidence type="ECO:0000256" key="2">
    <source>
        <dbReference type="ARBA" id="ARBA00004173"/>
    </source>
</evidence>
<dbReference type="SUPFAM" id="SSF53686">
    <property type="entry name" value="Tryptophan synthase beta subunit-like PLP-dependent enzymes"/>
    <property type="match status" value="1"/>
</dbReference>
<accession>A0AAW1XCC7</accession>
<sequence>MSMKVESFPSKRAISAIKRSFHSGHALNVSKSQCVSHVKLSDEEFVSKLLGRRWTLPSPDAKIHQIMLSASKVSLQESRPLSDISLWNNTNPCFSQAMVEKDDSFFIVRDDLLHPLINGNKARKLDGLIPLLEDHSVTDVVTCGGCQSAHAAAVAVSCSERGLKPHLLLRGEQPEILTGYNLISTVYGNVTYVPRSLYANREKMLKSHADYLAGSNGNVLWFDDILEASLSQNDDALNLLRKDAHRSGHPRKIVIVNEGAGDVVALLGLIRLVQYLSHNHLLGKERALKLVVDAGTGTTAVGLALGAMCLGLPWEVTAVMLADTIHGYRHQEKRLISSFKTHFDFHIDHFISDIDKGIVQWVERSLPRKFGNVLEGELEACQHIAQQTGILVDPVYTLSAWEMAMSLREKEADGEGGAKVVMLHTGGTLGMFGLAQRYKSYFSKLKVGPSS</sequence>
<evidence type="ECO:0000256" key="1">
    <source>
        <dbReference type="ARBA" id="ARBA00001933"/>
    </source>
</evidence>
<name>A0AAW1XCC7_RUBAR</name>
<evidence type="ECO:0000256" key="8">
    <source>
        <dbReference type="ARBA" id="ARBA00050761"/>
    </source>
</evidence>
<dbReference type="FunFam" id="3.40.50.1100:FF:000050">
    <property type="entry name" value="D-cysteine desulfhydrase 2, mitochondrial"/>
    <property type="match status" value="1"/>
</dbReference>
<proteinExistence type="inferred from homology"/>
<dbReference type="EMBL" id="JBEDUW010000004">
    <property type="protein sequence ID" value="KAK9934520.1"/>
    <property type="molecule type" value="Genomic_DNA"/>
</dbReference>
<dbReference type="Gene3D" id="3.40.50.1100">
    <property type="match status" value="2"/>
</dbReference>
<dbReference type="PANTHER" id="PTHR43780:SF7">
    <property type="entry name" value="D-CYSTEINE DESULFHYDRASE 2, MITOCHONDRIAL"/>
    <property type="match status" value="1"/>
</dbReference>
<dbReference type="EC" id="4.4.1.15" evidence="9"/>
<keyword evidence="5" id="KW-0809">Transit peptide</keyword>
<comment type="subcellular location">
    <subcellularLocation>
        <location evidence="2">Mitochondrion</location>
    </subcellularLocation>
</comment>
<evidence type="ECO:0000313" key="11">
    <source>
        <dbReference type="EMBL" id="KAK9934520.1"/>
    </source>
</evidence>
<dbReference type="InterPro" id="IPR027278">
    <property type="entry name" value="ACCD_DCysDesulf"/>
</dbReference>
<dbReference type="PANTHER" id="PTHR43780">
    <property type="entry name" value="1-AMINOCYCLOPROPANE-1-CARBOXYLATE DEAMINASE-RELATED"/>
    <property type="match status" value="1"/>
</dbReference>
<feature type="domain" description="Tryptophan synthase beta chain-like PALP" evidence="10">
    <location>
        <begin position="106"/>
        <end position="426"/>
    </location>
</feature>
<dbReference type="GO" id="GO:0005739">
    <property type="term" value="C:mitochondrion"/>
    <property type="evidence" value="ECO:0007669"/>
    <property type="project" value="UniProtKB-SubCell"/>
</dbReference>
<dbReference type="GO" id="GO:0019148">
    <property type="term" value="F:D-cysteine desulfhydrase activity"/>
    <property type="evidence" value="ECO:0007669"/>
    <property type="project" value="UniProtKB-EC"/>
</dbReference>
<dbReference type="FunFam" id="3.40.50.1100:FF:000081">
    <property type="entry name" value="D-cysteine desulfhydrase 2 mitochondrial"/>
    <property type="match status" value="1"/>
</dbReference>
<dbReference type="AlphaFoldDB" id="A0AAW1XCC7"/>
<evidence type="ECO:0000256" key="3">
    <source>
        <dbReference type="ARBA" id="ARBA00008639"/>
    </source>
</evidence>
<evidence type="ECO:0000259" key="10">
    <source>
        <dbReference type="Pfam" id="PF00291"/>
    </source>
</evidence>
<keyword evidence="4" id="KW-0663">Pyridoxal phosphate</keyword>
<comment type="caution">
    <text evidence="11">The sequence shown here is derived from an EMBL/GenBank/DDBJ whole genome shotgun (WGS) entry which is preliminary data.</text>
</comment>